<accession>A0A2G2WJG7</accession>
<evidence type="ECO:0008006" key="4">
    <source>
        <dbReference type="Google" id="ProtNLM"/>
    </source>
</evidence>
<feature type="region of interest" description="Disordered" evidence="1">
    <location>
        <begin position="49"/>
        <end position="89"/>
    </location>
</feature>
<gene>
    <name evidence="2" type="ORF">CQW23_14510</name>
</gene>
<dbReference type="AlphaFoldDB" id="A0A2G2WJG7"/>
<dbReference type="PANTHER" id="PTHR47592:SF24">
    <property type="entry name" value="BNACNNG30200D PROTEIN"/>
    <property type="match status" value="1"/>
</dbReference>
<dbReference type="Proteomes" id="UP000224567">
    <property type="component" value="Unassembled WGS sequence"/>
</dbReference>
<reference evidence="2 3" key="1">
    <citation type="journal article" date="2017" name="Genome Biol.">
        <title>New reference genome sequences of hot pepper reveal the massive evolution of plant disease-resistance genes by retroduplication.</title>
        <authorList>
            <person name="Kim S."/>
            <person name="Park J."/>
            <person name="Yeom S.I."/>
            <person name="Kim Y.M."/>
            <person name="Seo E."/>
            <person name="Kim K.T."/>
            <person name="Kim M.S."/>
            <person name="Lee J.M."/>
            <person name="Cheong K."/>
            <person name="Shin H.S."/>
            <person name="Kim S.B."/>
            <person name="Han K."/>
            <person name="Lee J."/>
            <person name="Park M."/>
            <person name="Lee H.A."/>
            <person name="Lee H.Y."/>
            <person name="Lee Y."/>
            <person name="Oh S."/>
            <person name="Lee J.H."/>
            <person name="Choi E."/>
            <person name="Choi E."/>
            <person name="Lee S.E."/>
            <person name="Jeon J."/>
            <person name="Kim H."/>
            <person name="Choi G."/>
            <person name="Song H."/>
            <person name="Lee J."/>
            <person name="Lee S.C."/>
            <person name="Kwon J.K."/>
            <person name="Lee H.Y."/>
            <person name="Koo N."/>
            <person name="Hong Y."/>
            <person name="Kim R.W."/>
            <person name="Kang W.H."/>
            <person name="Huh J.H."/>
            <person name="Kang B.C."/>
            <person name="Yang T.J."/>
            <person name="Lee Y.H."/>
            <person name="Bennetzen J.L."/>
            <person name="Choi D."/>
        </authorList>
    </citation>
    <scope>NUCLEOTIDE SEQUENCE [LARGE SCALE GENOMIC DNA]</scope>
    <source>
        <strain evidence="3">cv. PBC81</strain>
    </source>
</reference>
<organism evidence="2 3">
    <name type="scientific">Capsicum baccatum</name>
    <name type="common">Peruvian pepper</name>
    <dbReference type="NCBI Taxonomy" id="33114"/>
    <lineage>
        <taxon>Eukaryota</taxon>
        <taxon>Viridiplantae</taxon>
        <taxon>Streptophyta</taxon>
        <taxon>Embryophyta</taxon>
        <taxon>Tracheophyta</taxon>
        <taxon>Spermatophyta</taxon>
        <taxon>Magnoliopsida</taxon>
        <taxon>eudicotyledons</taxon>
        <taxon>Gunneridae</taxon>
        <taxon>Pentapetalae</taxon>
        <taxon>asterids</taxon>
        <taxon>lamiids</taxon>
        <taxon>Solanales</taxon>
        <taxon>Solanaceae</taxon>
        <taxon>Solanoideae</taxon>
        <taxon>Capsiceae</taxon>
        <taxon>Capsicum</taxon>
    </lineage>
</organism>
<name>A0A2G2WJG7_CAPBA</name>
<dbReference type="OrthoDB" id="2596766at2759"/>
<dbReference type="EMBL" id="MLFT02000006">
    <property type="protein sequence ID" value="PHT45352.1"/>
    <property type="molecule type" value="Genomic_DNA"/>
</dbReference>
<evidence type="ECO:0000313" key="2">
    <source>
        <dbReference type="EMBL" id="PHT45352.1"/>
    </source>
</evidence>
<comment type="caution">
    <text evidence="2">The sequence shown here is derived from an EMBL/GenBank/DDBJ whole genome shotgun (WGS) entry which is preliminary data.</text>
</comment>
<evidence type="ECO:0000313" key="3">
    <source>
        <dbReference type="Proteomes" id="UP000224567"/>
    </source>
</evidence>
<protein>
    <recommendedName>
        <fullName evidence="4">CCHC-type domain-containing protein</fullName>
    </recommendedName>
</protein>
<keyword evidence="3" id="KW-1185">Reference proteome</keyword>
<proteinExistence type="predicted"/>
<sequence>MNETFQVTTIIEKLPPIWKDFKNYLKHKRKEMSVKDLIVRLRIEEDNKDMERRSRGNSRMNRANVVEDDHNNSKKRKKAENKSNQPKKKFNEKCFNYGKIGHKYTDCCTLKKGKKKDQVNMVESKKETDDLCAMLSECDLVENPREWWMNFSATSHVCTNK</sequence>
<evidence type="ECO:0000256" key="1">
    <source>
        <dbReference type="SAM" id="MobiDB-lite"/>
    </source>
</evidence>
<dbReference type="PANTHER" id="PTHR47592">
    <property type="entry name" value="PBF68 PROTEIN"/>
    <property type="match status" value="1"/>
</dbReference>
<feature type="compositionally biased region" description="Basic residues" evidence="1">
    <location>
        <begin position="73"/>
        <end position="89"/>
    </location>
</feature>
<reference evidence="3" key="2">
    <citation type="journal article" date="2017" name="J. Anim. Genet.">
        <title>Multiple reference genome sequences of hot pepper reveal the massive evolution of plant disease resistance genes by retroduplication.</title>
        <authorList>
            <person name="Kim S."/>
            <person name="Park J."/>
            <person name="Yeom S.-I."/>
            <person name="Kim Y.-M."/>
            <person name="Seo E."/>
            <person name="Kim K.-T."/>
            <person name="Kim M.-S."/>
            <person name="Lee J.M."/>
            <person name="Cheong K."/>
            <person name="Shin H.-S."/>
            <person name="Kim S.-B."/>
            <person name="Han K."/>
            <person name="Lee J."/>
            <person name="Park M."/>
            <person name="Lee H.-A."/>
            <person name="Lee H.-Y."/>
            <person name="Lee Y."/>
            <person name="Oh S."/>
            <person name="Lee J.H."/>
            <person name="Choi E."/>
            <person name="Choi E."/>
            <person name="Lee S.E."/>
            <person name="Jeon J."/>
            <person name="Kim H."/>
            <person name="Choi G."/>
            <person name="Song H."/>
            <person name="Lee J."/>
            <person name="Lee S.-C."/>
            <person name="Kwon J.-K."/>
            <person name="Lee H.-Y."/>
            <person name="Koo N."/>
            <person name="Hong Y."/>
            <person name="Kim R.W."/>
            <person name="Kang W.-H."/>
            <person name="Huh J.H."/>
            <person name="Kang B.-C."/>
            <person name="Yang T.-J."/>
            <person name="Lee Y.-H."/>
            <person name="Bennetzen J.L."/>
            <person name="Choi D."/>
        </authorList>
    </citation>
    <scope>NUCLEOTIDE SEQUENCE [LARGE SCALE GENOMIC DNA]</scope>
    <source>
        <strain evidence="3">cv. PBC81</strain>
    </source>
</reference>